<accession>L0B0F9</accession>
<proteinExistence type="predicted"/>
<feature type="transmembrane region" description="Helical" evidence="2">
    <location>
        <begin position="533"/>
        <end position="556"/>
    </location>
</feature>
<dbReference type="VEuPathDB" id="PiroplasmaDB:BEWA_003810"/>
<reference evidence="3 4" key="1">
    <citation type="journal article" date="2012" name="BMC Genomics">
        <title>Comparative genomic analysis and phylogenetic position of Theileria equi.</title>
        <authorList>
            <person name="Kappmeyer L.S."/>
            <person name="Thiagarajan M."/>
            <person name="Herndon D.R."/>
            <person name="Ramsay J.D."/>
            <person name="Caler E."/>
            <person name="Djikeng A."/>
            <person name="Gillespie J.J."/>
            <person name="Lau A.O."/>
            <person name="Roalson E.H."/>
            <person name="Silva J.C."/>
            <person name="Silva M.G."/>
            <person name="Suarez C.E."/>
            <person name="Ueti M.W."/>
            <person name="Nene V.M."/>
            <person name="Mealey R.H."/>
            <person name="Knowles D.P."/>
            <person name="Brayton K.A."/>
        </authorList>
    </citation>
    <scope>NUCLEOTIDE SEQUENCE [LARGE SCALE GENOMIC DNA]</scope>
    <source>
        <strain evidence="3 4">WA</strain>
    </source>
</reference>
<feature type="transmembrane region" description="Helical" evidence="2">
    <location>
        <begin position="445"/>
        <end position="462"/>
    </location>
</feature>
<evidence type="ECO:0000256" key="1">
    <source>
        <dbReference type="SAM" id="MobiDB-lite"/>
    </source>
</evidence>
<dbReference type="RefSeq" id="XP_004830639.1">
    <property type="nucleotide sequence ID" value="XM_004830582.1"/>
</dbReference>
<evidence type="ECO:0000313" key="3">
    <source>
        <dbReference type="EMBL" id="AFZ80973.1"/>
    </source>
</evidence>
<protein>
    <submittedName>
        <fullName evidence="3">Uncharacterized protein</fullName>
    </submittedName>
</protein>
<feature type="transmembrane region" description="Helical" evidence="2">
    <location>
        <begin position="599"/>
        <end position="619"/>
    </location>
</feature>
<keyword evidence="2" id="KW-0812">Transmembrane</keyword>
<name>L0B0F9_THEEQ</name>
<keyword evidence="2" id="KW-0472">Membrane</keyword>
<feature type="transmembrane region" description="Helical" evidence="2">
    <location>
        <begin position="816"/>
        <end position="835"/>
    </location>
</feature>
<feature type="transmembrane region" description="Helical" evidence="2">
    <location>
        <begin position="469"/>
        <end position="488"/>
    </location>
</feature>
<dbReference type="eggNOG" id="ENOG502QX2Q">
    <property type="taxonomic scope" value="Eukaryota"/>
</dbReference>
<sequence length="1766" mass="200287">MVGVSQAQVCRERRGSPYIKSFALLMQTCRYIRLLLALLPSASPAACWPVDFGRLSSVIKRFGGDNGAVVDIYSDARCISYPQEDQKSSLVTLVCNVAENTPVKLTFSSSNYGQDGPSRDKEWSIDVYKIEKGEKNAVKSVSADPGDVIQLSICMTLFSKGHSDEAKNENEVCKDITIHLFRAEVMPQSDLYYKLVSFIKGLTNGLISANKTSGIDKASPESKKFTNAVRKGSGSSRIYNLSVGGNGELMAPFDPHSSSISVKVKDSTKKGDPIFLNVDANSTGNEDIEYELDGKKLGHAPFRATIDLEGEYTHHLLTSFNSRSGKRSFMLIKVFAESFKELVILSSDDKVLFSKPVTQETENEPSINLTSVKICTDHNDFLVHTHSKESFGTVNIEVCRGNVCVNGWKIKCKRYKVIAGNARINVAYSGEKYKVKLLQGDLKSFKIWDIGMMVNMLLLGLLRVNLVYTFLITGPIGPLSAMITLTIFELMNRRKSGEAHWDFLEWWTMDYFQILVDSSAGKVFHSSLTVVDFFLSSITVILLTLVYAILLLVIIATRYMLLMKVSCYNPFVRFTNFVETTLDNFMDYIDTYMMDNIEFIAIYIFVTIIIQAIDVFVDIEKIYIMGYSSSPTTFCIAIILIKVLPMITILALRYTNTLLKNKGTYSPLGSTYYILQNGGNEDSLSKASSVYNNGNILALDEGYFVEYENIKVTGECANLSRMNHRQRIRIKNIYSNKMAESGRTFDNLWFYSKRIVIKYLEYGMKASRSIAKLSTLELKQASLMEDNLEVFVPYSREKHDNLKIITGKIDKKEKRMAVNLTIIEHAVLLFTVVLSHNGPNFSLYTMLIYASSFLMWIIVAIKAQNKTDYKSYGRLLNGCTSGRIQVGLFARFTVILAAKRLISAIAFIMSSIYMRYWIKRMVVLIMVHKIVNSSFLYSLFLCMYGWMKSLFKAIGLIFLEIFAFFKFFGVKIRIWYDSHIGKTMNALPCKIIRLYAFDANGLKYEVDMKFLDKRIYIFGSSIKYRDCREAALHVYPESRLSSEDVCGYNYMIVATVILRRNFCRDIHLPLFLSVPSLESVTAHNNDDLYSVTIDSKENKLCFTGPFIVANKRYIVTRWKVGGNNLSKGIKITTSALCTSVGELTFFMEKPADFSKLIIVKRDDEKKILRYPPRTFVDFDECSKLVTVYHSDLKVGVNYSVEYTTISQGDQDFKSDVIAEKPWELHVPAGSKGFSPFYNYKVTRDDGVSRSIRLVDEVSEHYKFGFTFSRIILDGKIDFIDPTHGVCSFEDGTFMIELDEASASIKMPMKPAIYIKDESCAEILESGSIELVDSYTDITGTTSKSSSMDYVRASGERKIFEIETSLSKFLLTNGNHSMLPITVLSRLKCKATGDEYFRVIPHYNYFARVIKTRIIKLECMYANLGDGSDIDAYLAYFMSEEEKMAIMDSLPRSDIVEILGVMIRFCLSHLSSVVEILKNFDEVSRSEEMRKLVKEMDRVATVEPVHATLEHIKRLIASDYEGNDVYKDHIDHIVVHKESIRPVIHIKSQVSEWMARSSHLLLQTFDKEASASFLEQVLSDELFWGISCESLACKDSRNDVKNRKARHQDIREIILGGPSSAQDPLEGKHTFGFMRFEGKDGDLWVPCVIYLSISVLQMRLTSRVYIAQLTHLAGDFGSRHIEGNIQVKIKAIKSRVAGQPVQVLLSHERVVAPLLTAFELQDPSHSEEHWLTDLKRLEIRPKRQEGRRCGRSAYTPSDPLEFRHGAT</sequence>
<feature type="transmembrane region" description="Helical" evidence="2">
    <location>
        <begin position="930"/>
        <end position="947"/>
    </location>
</feature>
<keyword evidence="2" id="KW-1133">Transmembrane helix</keyword>
<feature type="transmembrane region" description="Helical" evidence="2">
    <location>
        <begin position="631"/>
        <end position="652"/>
    </location>
</feature>
<feature type="transmembrane region" description="Helical" evidence="2">
    <location>
        <begin position="841"/>
        <end position="863"/>
    </location>
</feature>
<dbReference type="GeneID" id="15804849"/>
<keyword evidence="4" id="KW-1185">Reference proteome</keyword>
<gene>
    <name evidence="3" type="ORF">BEWA_003810</name>
</gene>
<dbReference type="KEGG" id="beq:BEWA_003810"/>
<dbReference type="EMBL" id="CP001670">
    <property type="protein sequence ID" value="AFZ80973.1"/>
    <property type="molecule type" value="Genomic_DNA"/>
</dbReference>
<feature type="transmembrane region" description="Helical" evidence="2">
    <location>
        <begin position="953"/>
        <end position="976"/>
    </location>
</feature>
<feature type="region of interest" description="Disordered" evidence="1">
    <location>
        <begin position="1744"/>
        <end position="1766"/>
    </location>
</feature>
<evidence type="ECO:0000313" key="4">
    <source>
        <dbReference type="Proteomes" id="UP000031512"/>
    </source>
</evidence>
<organism evidence="3 4">
    <name type="scientific">Theileria equi strain WA</name>
    <dbReference type="NCBI Taxonomy" id="1537102"/>
    <lineage>
        <taxon>Eukaryota</taxon>
        <taxon>Sar</taxon>
        <taxon>Alveolata</taxon>
        <taxon>Apicomplexa</taxon>
        <taxon>Aconoidasida</taxon>
        <taxon>Piroplasmida</taxon>
        <taxon>Theileriidae</taxon>
        <taxon>Theileria</taxon>
    </lineage>
</organism>
<evidence type="ECO:0000256" key="2">
    <source>
        <dbReference type="SAM" id="Phobius"/>
    </source>
</evidence>
<dbReference type="Proteomes" id="UP000031512">
    <property type="component" value="Chromosome 3"/>
</dbReference>